<proteinExistence type="inferred from homology"/>
<feature type="domain" description="N-acetyltransferase" evidence="5">
    <location>
        <begin position="17"/>
        <end position="165"/>
    </location>
</feature>
<dbReference type="SUPFAM" id="SSF55729">
    <property type="entry name" value="Acyl-CoA N-acyltransferases (Nat)"/>
    <property type="match status" value="1"/>
</dbReference>
<dbReference type="InterPro" id="IPR006464">
    <property type="entry name" value="AcTrfase_RimI/Ard1"/>
</dbReference>
<dbReference type="GO" id="GO:0008080">
    <property type="term" value="F:N-acetyltransferase activity"/>
    <property type="evidence" value="ECO:0007669"/>
    <property type="project" value="InterPro"/>
</dbReference>
<dbReference type="OrthoDB" id="9796919at2"/>
<dbReference type="CDD" id="cd04301">
    <property type="entry name" value="NAT_SF"/>
    <property type="match status" value="1"/>
</dbReference>
<dbReference type="AlphaFoldDB" id="A0A5C1NDQ5"/>
<reference evidence="6" key="1">
    <citation type="submission" date="2021-02" db="EMBL/GenBank/DDBJ databases">
        <title>Strain Y2R2, a novel species of the genus Halomonas.</title>
        <authorList>
            <person name="Huang H."/>
        </authorList>
    </citation>
    <scope>NUCLEOTIDE SEQUENCE</scope>
    <source>
        <strain evidence="6">Y2R2</strain>
    </source>
</reference>
<name>A0A5C1NDQ5_9GAMM</name>
<evidence type="ECO:0000259" key="5">
    <source>
        <dbReference type="PROSITE" id="PS51186"/>
    </source>
</evidence>
<evidence type="ECO:0000256" key="4">
    <source>
        <dbReference type="ARBA" id="ARBA00023315"/>
    </source>
</evidence>
<dbReference type="PANTHER" id="PTHR43420">
    <property type="entry name" value="ACETYLTRANSFERASE"/>
    <property type="match status" value="1"/>
</dbReference>
<keyword evidence="3" id="KW-0808">Transferase</keyword>
<dbReference type="NCBIfam" id="TIGR01575">
    <property type="entry name" value="rimI"/>
    <property type="match status" value="1"/>
</dbReference>
<organism evidence="6 7">
    <name type="scientific">Halomonas binhaiensis</name>
    <dbReference type="NCBI Taxonomy" id="2562282"/>
    <lineage>
        <taxon>Bacteria</taxon>
        <taxon>Pseudomonadati</taxon>
        <taxon>Pseudomonadota</taxon>
        <taxon>Gammaproteobacteria</taxon>
        <taxon>Oceanospirillales</taxon>
        <taxon>Halomonadaceae</taxon>
        <taxon>Halomonas</taxon>
    </lineage>
</organism>
<protein>
    <submittedName>
        <fullName evidence="6">Ribosomal protein S18-alanine N-acetyltransferase</fullName>
    </submittedName>
</protein>
<keyword evidence="4" id="KW-0012">Acyltransferase</keyword>
<dbReference type="InterPro" id="IPR050680">
    <property type="entry name" value="YpeA/RimI_acetyltransf"/>
</dbReference>
<dbReference type="Proteomes" id="UP000324285">
    <property type="component" value="Chromosome"/>
</dbReference>
<evidence type="ECO:0000256" key="2">
    <source>
        <dbReference type="ARBA" id="ARBA00022490"/>
    </source>
</evidence>
<keyword evidence="6" id="KW-0689">Ribosomal protein</keyword>
<evidence type="ECO:0000256" key="1">
    <source>
        <dbReference type="ARBA" id="ARBA00005395"/>
    </source>
</evidence>
<evidence type="ECO:0000313" key="6">
    <source>
        <dbReference type="EMBL" id="QEM80588.1"/>
    </source>
</evidence>
<dbReference type="PANTHER" id="PTHR43420:SF44">
    <property type="entry name" value="ACETYLTRANSFERASE YPEA"/>
    <property type="match status" value="1"/>
</dbReference>
<sequence>MLNQGAEPGKVSEPSWPIIELAFSHVDALLALESSGVSRLMSPQLLADALSSEQHRVLAVADGDDLLAYAVVARQPFDAELEAIMVAPALRRNGLGARLMKAVIETAQAWKVEHLLLEVRASNDSAIALYRSLGFQQDGVRKGYYPPQKGQSIREDACLMSLAFQ</sequence>
<dbReference type="Gene3D" id="3.40.630.30">
    <property type="match status" value="1"/>
</dbReference>
<accession>A0A5C1NDQ5</accession>
<keyword evidence="2" id="KW-0963">Cytoplasm</keyword>
<dbReference type="InterPro" id="IPR000182">
    <property type="entry name" value="GNAT_dom"/>
</dbReference>
<keyword evidence="6" id="KW-0687">Ribonucleoprotein</keyword>
<dbReference type="EMBL" id="CP038437">
    <property type="protein sequence ID" value="QEM80588.1"/>
    <property type="molecule type" value="Genomic_DNA"/>
</dbReference>
<evidence type="ECO:0000313" key="7">
    <source>
        <dbReference type="Proteomes" id="UP000324285"/>
    </source>
</evidence>
<dbReference type="PROSITE" id="PS51186">
    <property type="entry name" value="GNAT"/>
    <property type="match status" value="1"/>
</dbReference>
<dbReference type="Pfam" id="PF00583">
    <property type="entry name" value="Acetyltransf_1"/>
    <property type="match status" value="1"/>
</dbReference>
<comment type="similarity">
    <text evidence="1">Belongs to the acetyltransferase family. RimI subfamily.</text>
</comment>
<dbReference type="InterPro" id="IPR016181">
    <property type="entry name" value="Acyl_CoA_acyltransferase"/>
</dbReference>
<keyword evidence="7" id="KW-1185">Reference proteome</keyword>
<evidence type="ECO:0000256" key="3">
    <source>
        <dbReference type="ARBA" id="ARBA00022679"/>
    </source>
</evidence>
<dbReference type="KEGG" id="hbh:E4T21_02735"/>
<gene>
    <name evidence="6" type="primary">rimI</name>
    <name evidence="6" type="ORF">E4T21_02735</name>
</gene>
<dbReference type="GO" id="GO:0005840">
    <property type="term" value="C:ribosome"/>
    <property type="evidence" value="ECO:0007669"/>
    <property type="project" value="UniProtKB-KW"/>
</dbReference>